<dbReference type="EMBL" id="JARBDR010000640">
    <property type="protein sequence ID" value="KAJ8310283.1"/>
    <property type="molecule type" value="Genomic_DNA"/>
</dbReference>
<proteinExistence type="predicted"/>
<accession>A0ABQ9EYQ2</accession>
<dbReference type="PANTHER" id="PTHR12706:SF33">
    <property type="entry name" value="PROTEIN WITH HELICASE_C DOMAIN"/>
    <property type="match status" value="1"/>
</dbReference>
<dbReference type="PANTHER" id="PTHR12706">
    <property type="entry name" value="STRAWBERRY NOTCH-RELATED"/>
    <property type="match status" value="1"/>
</dbReference>
<reference evidence="2 3" key="1">
    <citation type="submission" date="2022-12" db="EMBL/GenBank/DDBJ databases">
        <title>Chromosome-level genome of Tegillarca granosa.</title>
        <authorList>
            <person name="Kim J."/>
        </authorList>
    </citation>
    <scope>NUCLEOTIDE SEQUENCE [LARGE SCALE GENOMIC DNA]</scope>
    <source>
        <strain evidence="2">Teg-2019</strain>
        <tissue evidence="2">Adductor muscle</tissue>
    </source>
</reference>
<name>A0ABQ9EYQ2_TEGGR</name>
<organism evidence="2 3">
    <name type="scientific">Tegillarca granosa</name>
    <name type="common">Malaysian cockle</name>
    <name type="synonym">Anadara granosa</name>
    <dbReference type="NCBI Taxonomy" id="220873"/>
    <lineage>
        <taxon>Eukaryota</taxon>
        <taxon>Metazoa</taxon>
        <taxon>Spiralia</taxon>
        <taxon>Lophotrochozoa</taxon>
        <taxon>Mollusca</taxon>
        <taxon>Bivalvia</taxon>
        <taxon>Autobranchia</taxon>
        <taxon>Pteriomorphia</taxon>
        <taxon>Arcoida</taxon>
        <taxon>Arcoidea</taxon>
        <taxon>Arcidae</taxon>
        <taxon>Tegillarca</taxon>
    </lineage>
</organism>
<keyword evidence="3" id="KW-1185">Reference proteome</keyword>
<dbReference type="InterPro" id="IPR027417">
    <property type="entry name" value="P-loop_NTPase"/>
</dbReference>
<gene>
    <name evidence="2" type="ORF">KUTeg_012148</name>
</gene>
<dbReference type="Pfam" id="PF13872">
    <property type="entry name" value="AAA_34"/>
    <property type="match status" value="1"/>
</dbReference>
<protein>
    <recommendedName>
        <fullName evidence="1">Strawberry notch AAA domain-containing protein</fullName>
    </recommendedName>
</protein>
<comment type="caution">
    <text evidence="2">The sequence shown here is derived from an EMBL/GenBank/DDBJ whole genome shotgun (WGS) entry which is preliminary data.</text>
</comment>
<feature type="domain" description="Strawberry notch AAA" evidence="1">
    <location>
        <begin position="84"/>
        <end position="262"/>
    </location>
</feature>
<dbReference type="InterPro" id="IPR039187">
    <property type="entry name" value="SNO_AAA"/>
</dbReference>
<evidence type="ECO:0000259" key="1">
    <source>
        <dbReference type="Pfam" id="PF13872"/>
    </source>
</evidence>
<dbReference type="InterPro" id="IPR026741">
    <property type="entry name" value="SNO"/>
</dbReference>
<dbReference type="SUPFAM" id="SSF52540">
    <property type="entry name" value="P-loop containing nucleoside triphosphate hydrolases"/>
    <property type="match status" value="1"/>
</dbReference>
<evidence type="ECO:0000313" key="2">
    <source>
        <dbReference type="EMBL" id="KAJ8310283.1"/>
    </source>
</evidence>
<sequence>MASIEPGILLASQSGTHPILQQIDHLNNIYGTVPIHSGAKQLQTRDLTDQDDFTNTQDDGVHEAVSAEVFSVYEHKEIIPGCQPHPGDIVEAGPLAALQLPEATYPLADSIPKDVIKSSQLSSLQLEGVLYACQRHQMILPDGRRAGFFIGDAAGVGKGRQISGIILDNYARGRTKHIWFTISSDLIVDSRRDLNDIGCFIKVIDGCQELDRETRVLGLPADFKEGVVFSTYATLVSSIQRGSAVSGTKKSRLQQLVDWCGGENL</sequence>
<evidence type="ECO:0000313" key="3">
    <source>
        <dbReference type="Proteomes" id="UP001217089"/>
    </source>
</evidence>
<dbReference type="Proteomes" id="UP001217089">
    <property type="component" value="Unassembled WGS sequence"/>
</dbReference>